<feature type="compositionally biased region" description="Low complexity" evidence="1">
    <location>
        <begin position="36"/>
        <end position="46"/>
    </location>
</feature>
<evidence type="ECO:0000259" key="2">
    <source>
        <dbReference type="Pfam" id="PF06114"/>
    </source>
</evidence>
<evidence type="ECO:0000313" key="3">
    <source>
        <dbReference type="EMBL" id="TVS29827.1"/>
    </source>
</evidence>
<feature type="domain" description="IrrE N-terminal-like" evidence="2">
    <location>
        <begin position="74"/>
        <end position="180"/>
    </location>
</feature>
<dbReference type="EMBL" id="RXIR01000003">
    <property type="protein sequence ID" value="TVS29827.1"/>
    <property type="molecule type" value="Genomic_DNA"/>
</dbReference>
<proteinExistence type="predicted"/>
<comment type="caution">
    <text evidence="3">The sequence shown here is derived from an EMBL/GenBank/DDBJ whole genome shotgun (WGS) entry which is preliminary data.</text>
</comment>
<feature type="region of interest" description="Disordered" evidence="1">
    <location>
        <begin position="1"/>
        <end position="46"/>
    </location>
</feature>
<dbReference type="InterPro" id="IPR010359">
    <property type="entry name" value="IrrE_HExxH"/>
</dbReference>
<dbReference type="Gene3D" id="1.10.10.2910">
    <property type="match status" value="1"/>
</dbReference>
<dbReference type="Proteomes" id="UP000336646">
    <property type="component" value="Unassembled WGS sequence"/>
</dbReference>
<protein>
    <submittedName>
        <fullName evidence="3">ImmA/IrrE family metallo-endopeptidase</fullName>
    </submittedName>
</protein>
<accession>A0A6C1TZU9</accession>
<feature type="compositionally biased region" description="Polar residues" evidence="1">
    <location>
        <begin position="20"/>
        <end position="29"/>
    </location>
</feature>
<reference evidence="3 4" key="1">
    <citation type="submission" date="2018-12" db="EMBL/GenBank/DDBJ databases">
        <title>Corynebacterium sanguinis sp. nov., a clinically-associated and environmental corynebacterium.</title>
        <authorList>
            <person name="Gonzales-Siles L."/>
            <person name="Jaen-Luchoro D."/>
            <person name="Cardew S."/>
            <person name="Inganas E."/>
            <person name="Ohlen M."/>
            <person name="Jensie-Markopolous S."/>
            <person name="Pinyeiro-Iglesias B."/>
            <person name="Molin K."/>
            <person name="Skovbjerg S."/>
            <person name="Svensson-Stadler L."/>
            <person name="Funke G."/>
            <person name="Moore E.R.B."/>
        </authorList>
    </citation>
    <scope>NUCLEOTIDE SEQUENCE [LARGE SCALE GENOMIC DNA]</scope>
    <source>
        <strain evidence="3 4">58734</strain>
    </source>
</reference>
<dbReference type="AlphaFoldDB" id="A0A6C1TZU9"/>
<gene>
    <name evidence="3" type="ORF">EKI59_02590</name>
</gene>
<organism evidence="3 4">
    <name type="scientific">Corynebacterium sanguinis</name>
    <dbReference type="NCBI Taxonomy" id="2594913"/>
    <lineage>
        <taxon>Bacteria</taxon>
        <taxon>Bacillati</taxon>
        <taxon>Actinomycetota</taxon>
        <taxon>Actinomycetes</taxon>
        <taxon>Mycobacteriales</taxon>
        <taxon>Corynebacteriaceae</taxon>
        <taxon>Corynebacterium</taxon>
    </lineage>
</organism>
<dbReference type="Pfam" id="PF06114">
    <property type="entry name" value="Peptidase_M78"/>
    <property type="match status" value="1"/>
</dbReference>
<evidence type="ECO:0000256" key="1">
    <source>
        <dbReference type="SAM" id="MobiDB-lite"/>
    </source>
</evidence>
<dbReference type="OrthoDB" id="4727201at2"/>
<evidence type="ECO:0000313" key="4">
    <source>
        <dbReference type="Proteomes" id="UP000336646"/>
    </source>
</evidence>
<name>A0A6C1TZU9_9CORY</name>
<sequence length="192" mass="21346">MSSCSTRSCAAPTRRPATCSGRTRTPSASHRTRKCSTSPAAVSTSPPTVVSLIPRRRRGRVTPMITNPDLARLAEQMGVRLRRHDGGPKGLYFDDTRTISTRRGLTIAEYRSTLAHELAHAHYRDVPCRDPIRHARQERRADLWAAHLLLDGVDVAGVLAWHGHHRAPAAHELEVTVHLLDTYLSTLERKTA</sequence>